<dbReference type="InterPro" id="IPR036116">
    <property type="entry name" value="FN3_sf"/>
</dbReference>
<dbReference type="PANTHER" id="PTHR46708">
    <property type="entry name" value="TENASCIN"/>
    <property type="match status" value="1"/>
</dbReference>
<accession>A0A5D0G911</accession>
<dbReference type="PROSITE" id="PS51257">
    <property type="entry name" value="PROKAR_LIPOPROTEIN"/>
    <property type="match status" value="1"/>
</dbReference>
<feature type="signal peptide" evidence="2">
    <location>
        <begin position="1"/>
        <end position="19"/>
    </location>
</feature>
<dbReference type="SMART" id="SM00060">
    <property type="entry name" value="FN3"/>
    <property type="match status" value="3"/>
</dbReference>
<dbReference type="EMBL" id="VSFC01000043">
    <property type="protein sequence ID" value="TYA54819.1"/>
    <property type="molecule type" value="Genomic_DNA"/>
</dbReference>
<dbReference type="InterPro" id="IPR050991">
    <property type="entry name" value="ECM_Regulatory_Proteins"/>
</dbReference>
<comment type="caution">
    <text evidence="4">The sequence shown here is derived from an EMBL/GenBank/DDBJ whole genome shotgun (WGS) entry which is preliminary data.</text>
</comment>
<evidence type="ECO:0000256" key="2">
    <source>
        <dbReference type="SAM" id="SignalP"/>
    </source>
</evidence>
<dbReference type="AlphaFoldDB" id="A0A5D0G911"/>
<evidence type="ECO:0000256" key="1">
    <source>
        <dbReference type="ARBA" id="ARBA00022737"/>
    </source>
</evidence>
<proteinExistence type="predicted"/>
<dbReference type="Gene3D" id="2.60.40.10">
    <property type="entry name" value="Immunoglobulins"/>
    <property type="match status" value="3"/>
</dbReference>
<name>A0A5D0G911_9FLAO</name>
<dbReference type="InterPro" id="IPR013783">
    <property type="entry name" value="Ig-like_fold"/>
</dbReference>
<dbReference type="Proteomes" id="UP000324550">
    <property type="component" value="Unassembled WGS sequence"/>
</dbReference>
<dbReference type="PROSITE" id="PS50853">
    <property type="entry name" value="FN3"/>
    <property type="match status" value="3"/>
</dbReference>
<reference evidence="4 5" key="1">
    <citation type="submission" date="2019-08" db="EMBL/GenBank/DDBJ databases">
        <title>Formosa sediminis sp. nov., isolated from marine sediment.</title>
        <authorList>
            <person name="Cao W.R."/>
        </authorList>
    </citation>
    <scope>NUCLEOTIDE SEQUENCE [LARGE SCALE GENOMIC DNA]</scope>
    <source>
        <strain evidence="4 5">1494</strain>
    </source>
</reference>
<feature type="chain" id="PRO_5023143855" description="Fibronectin type-III domain-containing protein" evidence="2">
    <location>
        <begin position="20"/>
        <end position="422"/>
    </location>
</feature>
<evidence type="ECO:0000313" key="4">
    <source>
        <dbReference type="EMBL" id="TYA54819.1"/>
    </source>
</evidence>
<gene>
    <name evidence="4" type="ORF">FVF61_08595</name>
</gene>
<evidence type="ECO:0000313" key="5">
    <source>
        <dbReference type="Proteomes" id="UP000324550"/>
    </source>
</evidence>
<evidence type="ECO:0000259" key="3">
    <source>
        <dbReference type="PROSITE" id="PS50853"/>
    </source>
</evidence>
<keyword evidence="1" id="KW-0677">Repeat</keyword>
<organism evidence="4 5">
    <name type="scientific">Formosa maritima</name>
    <dbReference type="NCBI Taxonomy" id="2592046"/>
    <lineage>
        <taxon>Bacteria</taxon>
        <taxon>Pseudomonadati</taxon>
        <taxon>Bacteroidota</taxon>
        <taxon>Flavobacteriia</taxon>
        <taxon>Flavobacteriales</taxon>
        <taxon>Flavobacteriaceae</taxon>
        <taxon>Formosa</taxon>
    </lineage>
</organism>
<feature type="domain" description="Fibronectin type-III" evidence="3">
    <location>
        <begin position="220"/>
        <end position="309"/>
    </location>
</feature>
<dbReference type="OrthoDB" id="1233892at2"/>
<dbReference type="SUPFAM" id="SSF49265">
    <property type="entry name" value="Fibronectin type III"/>
    <property type="match status" value="2"/>
</dbReference>
<dbReference type="PANTHER" id="PTHR46708:SF2">
    <property type="entry name" value="FIBRONECTIN TYPE-III DOMAIN-CONTAINING PROTEIN"/>
    <property type="match status" value="1"/>
</dbReference>
<dbReference type="InterPro" id="IPR003961">
    <property type="entry name" value="FN3_dom"/>
</dbReference>
<sequence>MKKIILLFSVTLFVFSCSSDDSNDSDDTITCNSPTNISTNSITEDSATINWTSANDSNTFQIEYGTTGFTQGQGQTITSSNSNSILTNLNSDTSYQYYIRANCANNSYSSWVGPQNFTTSAINCPEAQSLNTYNITETSANIEWSYIGTVTPTSWKIEYGIIGFTLGQGTIITTSNQGYDLTGLTPSTQYDFYITAQCSDTNFGDTVGPSTFITEAACQQPTLLNLNSVEVCSISFDWYTNGETSFEIEYGESGFTLGTGNTINTSNSYYEIDTNLDQGTTYEIYVRANCGSDGYSEYSDALVVTTDSNDLTGMYDVTVTRDDGATYSHGLETIILVSPNYYKTETTGLWAIGAVAPDQGFNFANSCNEIIIPNQQLCQGYYANNVFGTQNGEVLPNGDLYMEYMIEFDSGDRIFQAFYEKQ</sequence>
<dbReference type="Pfam" id="PF00041">
    <property type="entry name" value="fn3"/>
    <property type="match status" value="2"/>
</dbReference>
<keyword evidence="2" id="KW-0732">Signal</keyword>
<dbReference type="RefSeq" id="WP_148455334.1">
    <property type="nucleotide sequence ID" value="NZ_VSFC01000043.1"/>
</dbReference>
<feature type="domain" description="Fibronectin type-III" evidence="3">
    <location>
        <begin position="126"/>
        <end position="217"/>
    </location>
</feature>
<dbReference type="CDD" id="cd00063">
    <property type="entry name" value="FN3"/>
    <property type="match status" value="3"/>
</dbReference>
<feature type="domain" description="Fibronectin type-III" evidence="3">
    <location>
        <begin position="33"/>
        <end position="122"/>
    </location>
</feature>
<protein>
    <recommendedName>
        <fullName evidence="3">Fibronectin type-III domain-containing protein</fullName>
    </recommendedName>
</protein>
<keyword evidence="5" id="KW-1185">Reference proteome</keyword>